<dbReference type="InterPro" id="IPR051686">
    <property type="entry name" value="Lipoprotein_DolP"/>
</dbReference>
<feature type="domain" description="BON" evidence="1">
    <location>
        <begin position="1"/>
        <end position="72"/>
    </location>
</feature>
<organism evidence="2 3">
    <name type="scientific">Sphaerobacter thermophilus (strain ATCC 49802 / DSM 20745 / KCCM 41009 / NCIMB 13125 / S 6022)</name>
    <dbReference type="NCBI Taxonomy" id="479434"/>
    <lineage>
        <taxon>Bacteria</taxon>
        <taxon>Pseudomonadati</taxon>
        <taxon>Thermomicrobiota</taxon>
        <taxon>Thermomicrobia</taxon>
        <taxon>Sphaerobacterales</taxon>
        <taxon>Sphaerobacterineae</taxon>
        <taxon>Sphaerobacteraceae</taxon>
        <taxon>Sphaerobacter</taxon>
    </lineage>
</organism>
<dbReference type="eggNOG" id="COG2823">
    <property type="taxonomic scope" value="Bacteria"/>
</dbReference>
<dbReference type="PROSITE" id="PS50914">
    <property type="entry name" value="BON"/>
    <property type="match status" value="2"/>
</dbReference>
<dbReference type="InParanoid" id="D1C3J9"/>
<dbReference type="AlphaFoldDB" id="D1C3J9"/>
<accession>D1C3J9</accession>
<dbReference type="InterPro" id="IPR007055">
    <property type="entry name" value="BON_dom"/>
</dbReference>
<gene>
    <name evidence="2" type="ordered locus">Sthe_1381</name>
</gene>
<dbReference type="SMART" id="SM00749">
    <property type="entry name" value="BON"/>
    <property type="match status" value="2"/>
</dbReference>
<name>D1C3J9_SPHTD</name>
<dbReference type="Pfam" id="PF04972">
    <property type="entry name" value="BON"/>
    <property type="match status" value="2"/>
</dbReference>
<dbReference type="InterPro" id="IPR014004">
    <property type="entry name" value="Transpt-assoc_nodulatn_dom_bac"/>
</dbReference>
<dbReference type="OrthoDB" id="2111978at2"/>
<dbReference type="Proteomes" id="UP000002027">
    <property type="component" value="Chromosome 1"/>
</dbReference>
<dbReference type="EMBL" id="CP001823">
    <property type="protein sequence ID" value="ACZ38816.1"/>
    <property type="molecule type" value="Genomic_DNA"/>
</dbReference>
<dbReference type="HOGENOM" id="CLU_1128493_0_0_0"/>
<dbReference type="PANTHER" id="PTHR34606:SF15">
    <property type="entry name" value="BON DOMAIN-CONTAINING PROTEIN"/>
    <property type="match status" value="1"/>
</dbReference>
<keyword evidence="3" id="KW-1185">Reference proteome</keyword>
<dbReference type="Gene3D" id="3.30.1340.30">
    <property type="match status" value="2"/>
</dbReference>
<dbReference type="RefSeq" id="WP_012871863.1">
    <property type="nucleotide sequence ID" value="NC_013523.1"/>
</dbReference>
<evidence type="ECO:0000259" key="1">
    <source>
        <dbReference type="PROSITE" id="PS50914"/>
    </source>
</evidence>
<reference evidence="2 3" key="2">
    <citation type="journal article" date="2010" name="Stand. Genomic Sci.">
        <title>Complete genome sequence of Desulfohalobium retbaense type strain (HR(100)).</title>
        <authorList>
            <person name="Spring S."/>
            <person name="Nolan M."/>
            <person name="Lapidus A."/>
            <person name="Glavina Del Rio T."/>
            <person name="Copeland A."/>
            <person name="Tice H."/>
            <person name="Cheng J.F."/>
            <person name="Lucas S."/>
            <person name="Land M."/>
            <person name="Chen F."/>
            <person name="Bruce D."/>
            <person name="Goodwin L."/>
            <person name="Pitluck S."/>
            <person name="Ivanova N."/>
            <person name="Mavromatis K."/>
            <person name="Mikhailova N."/>
            <person name="Pati A."/>
            <person name="Chen A."/>
            <person name="Palaniappan K."/>
            <person name="Hauser L."/>
            <person name="Chang Y.J."/>
            <person name="Jeffries C.D."/>
            <person name="Munk C."/>
            <person name="Kiss H."/>
            <person name="Chain P."/>
            <person name="Han C."/>
            <person name="Brettin T."/>
            <person name="Detter J.C."/>
            <person name="Schuler E."/>
            <person name="Goker M."/>
            <person name="Rohde M."/>
            <person name="Bristow J."/>
            <person name="Eisen J.A."/>
            <person name="Markowitz V."/>
            <person name="Hugenholtz P."/>
            <person name="Kyrpides N.C."/>
            <person name="Klenk H.P."/>
        </authorList>
    </citation>
    <scope>NUCLEOTIDE SEQUENCE [LARGE SCALE GENOMIC DNA]</scope>
    <source>
        <strain evidence="3">ATCC 49802 / DSM 20745 / S 6022</strain>
    </source>
</reference>
<dbReference type="PANTHER" id="PTHR34606">
    <property type="entry name" value="BON DOMAIN-CONTAINING PROTEIN"/>
    <property type="match status" value="1"/>
</dbReference>
<reference evidence="3" key="1">
    <citation type="submission" date="2009-11" db="EMBL/GenBank/DDBJ databases">
        <title>The complete chromosome 1 of Sphaerobacter thermophilus DSM 20745.</title>
        <authorList>
            <person name="Lucas S."/>
            <person name="Copeland A."/>
            <person name="Lapidus A."/>
            <person name="Glavina del Rio T."/>
            <person name="Dalin E."/>
            <person name="Tice H."/>
            <person name="Bruce D."/>
            <person name="Goodwin L."/>
            <person name="Pitluck S."/>
            <person name="Kyrpides N."/>
            <person name="Mavromatis K."/>
            <person name="Ivanova N."/>
            <person name="Mikhailova N."/>
            <person name="LaButti K.M."/>
            <person name="Clum A."/>
            <person name="Sun H.I."/>
            <person name="Brettin T."/>
            <person name="Detter J.C."/>
            <person name="Han C."/>
            <person name="Larimer F."/>
            <person name="Land M."/>
            <person name="Hauser L."/>
            <person name="Markowitz V."/>
            <person name="Cheng J.F."/>
            <person name="Hugenholtz P."/>
            <person name="Woyke T."/>
            <person name="Wu D."/>
            <person name="Steenblock K."/>
            <person name="Schneider S."/>
            <person name="Pukall R."/>
            <person name="Goeker M."/>
            <person name="Klenk H.P."/>
            <person name="Eisen J.A."/>
        </authorList>
    </citation>
    <scope>NUCLEOTIDE SEQUENCE [LARGE SCALE GENOMIC DNA]</scope>
    <source>
        <strain evidence="3">ATCC 49802 / DSM 20745 / S 6022</strain>
    </source>
</reference>
<evidence type="ECO:0000313" key="2">
    <source>
        <dbReference type="EMBL" id="ACZ38816.1"/>
    </source>
</evidence>
<sequence>MATPSDRQLQEQIAMLLDQAGINVGVDVENGVARLSGLVTSTEMHQAAIDLARMVDGIRGIDDQIEELVISPDSAFEAPDRDEGFGYADRMSLEDDISDTEPDFTGDVGADANDFQRAIEEGEPYFPPTDPVVRPSTDYQDLRIVGGFQDTSMDELATEADAEPDDETDEITQFVARGDDDIRIDVLRELREDALTTDLRLEVNVINGIVFLKGTVQSVEDAENAEAVAGRVPGVVEVRDMTEVRE</sequence>
<evidence type="ECO:0000313" key="3">
    <source>
        <dbReference type="Proteomes" id="UP000002027"/>
    </source>
</evidence>
<feature type="domain" description="BON" evidence="1">
    <location>
        <begin position="178"/>
        <end position="246"/>
    </location>
</feature>
<dbReference type="STRING" id="479434.Sthe_1381"/>
<protein>
    <submittedName>
        <fullName evidence="2">Transport-associated</fullName>
    </submittedName>
</protein>
<proteinExistence type="predicted"/>
<dbReference type="KEGG" id="sti:Sthe_1381"/>